<name>A0A2R3Z6W9_9FLAO</name>
<dbReference type="InterPro" id="IPR016181">
    <property type="entry name" value="Acyl_CoA_acyltransferase"/>
</dbReference>
<dbReference type="Gene3D" id="3.40.630.30">
    <property type="match status" value="1"/>
</dbReference>
<protein>
    <recommendedName>
        <fullName evidence="1">N-acetyltransferase domain-containing protein</fullName>
    </recommendedName>
</protein>
<dbReference type="Proteomes" id="UP000241507">
    <property type="component" value="Chromosome"/>
</dbReference>
<dbReference type="InterPro" id="IPR000182">
    <property type="entry name" value="GNAT_dom"/>
</dbReference>
<keyword evidence="3" id="KW-1185">Reference proteome</keyword>
<dbReference type="KEGG" id="grs:C7S20_12590"/>
<evidence type="ECO:0000313" key="2">
    <source>
        <dbReference type="EMBL" id="AVR46023.1"/>
    </source>
</evidence>
<proteinExistence type="predicted"/>
<dbReference type="Pfam" id="PF00583">
    <property type="entry name" value="Acetyltransf_1"/>
    <property type="match status" value="1"/>
</dbReference>
<dbReference type="CDD" id="cd04301">
    <property type="entry name" value="NAT_SF"/>
    <property type="match status" value="1"/>
</dbReference>
<organism evidence="2 3">
    <name type="scientific">Christiangramia fulva</name>
    <dbReference type="NCBI Taxonomy" id="2126553"/>
    <lineage>
        <taxon>Bacteria</taxon>
        <taxon>Pseudomonadati</taxon>
        <taxon>Bacteroidota</taxon>
        <taxon>Flavobacteriia</taxon>
        <taxon>Flavobacteriales</taxon>
        <taxon>Flavobacteriaceae</taxon>
        <taxon>Christiangramia</taxon>
    </lineage>
</organism>
<gene>
    <name evidence="2" type="ORF">C7S20_12590</name>
</gene>
<dbReference type="SUPFAM" id="SSF55729">
    <property type="entry name" value="Acyl-CoA N-acyltransferases (Nat)"/>
    <property type="match status" value="1"/>
</dbReference>
<accession>A0A2R3Z6W9</accession>
<feature type="domain" description="N-acetyltransferase" evidence="1">
    <location>
        <begin position="20"/>
        <end position="158"/>
    </location>
</feature>
<dbReference type="AlphaFoldDB" id="A0A2R3Z6W9"/>
<dbReference type="GO" id="GO:0016747">
    <property type="term" value="F:acyltransferase activity, transferring groups other than amino-acyl groups"/>
    <property type="evidence" value="ECO:0007669"/>
    <property type="project" value="InterPro"/>
</dbReference>
<evidence type="ECO:0000313" key="3">
    <source>
        <dbReference type="Proteomes" id="UP000241507"/>
    </source>
</evidence>
<evidence type="ECO:0000259" key="1">
    <source>
        <dbReference type="PROSITE" id="PS51186"/>
    </source>
</evidence>
<dbReference type="EMBL" id="CP028136">
    <property type="protein sequence ID" value="AVR46023.1"/>
    <property type="molecule type" value="Genomic_DNA"/>
</dbReference>
<dbReference type="PROSITE" id="PS51186">
    <property type="entry name" value="GNAT"/>
    <property type="match status" value="1"/>
</dbReference>
<reference evidence="3" key="1">
    <citation type="submission" date="2018-03" db="EMBL/GenBank/DDBJ databases">
        <title>Gramella fulva sp. nov., isolated from a dry surface of tidal flat.</title>
        <authorList>
            <person name="Hwang S.H."/>
            <person name="Hwang W.M."/>
            <person name="Kang K."/>
            <person name="Ahn T.-Y."/>
        </authorList>
    </citation>
    <scope>NUCLEOTIDE SEQUENCE [LARGE SCALE GENOMIC DNA]</scope>
    <source>
        <strain evidence="3">SH35</strain>
    </source>
</reference>
<sequence length="252" mass="29323">MPQLAIAVTVVLNVEIVLKTNFNPSEKHLAHIKNWLIEEWNETNRGFYCNWNIIENEYAKNNVAVITENDFVIGFVVYRIYEFQAVIDIAETKPTERKKGIARKLINDTLDYFGQKGALVCELFCSPENSEPFWKRIGFENFPDLPHNSKISMYKPLVETLKPTEKAETATKISLWNCEPYQADREKAKWNWDLNFIEDKKTLTKPIIFPVSSDWQVELTKNGQKIVSGKVKRFRIDLAENGSFMIIRKLTL</sequence>